<dbReference type="AlphaFoldDB" id="A0A2P5DVS0"/>
<keyword evidence="1" id="KW-0808">Transferase</keyword>
<dbReference type="GO" id="GO:0032259">
    <property type="term" value="P:methylation"/>
    <property type="evidence" value="ECO:0007669"/>
    <property type="project" value="UniProtKB-KW"/>
</dbReference>
<dbReference type="InterPro" id="IPR042086">
    <property type="entry name" value="MeTrfase_capping"/>
</dbReference>
<keyword evidence="2" id="KW-1185">Reference proteome</keyword>
<dbReference type="InParanoid" id="A0A2P5DVS0"/>
<dbReference type="SUPFAM" id="SSF53335">
    <property type="entry name" value="S-adenosyl-L-methionine-dependent methyltransferases"/>
    <property type="match status" value="1"/>
</dbReference>
<accession>A0A2P5DVS0</accession>
<proteinExistence type="predicted"/>
<dbReference type="Gene3D" id="1.10.1200.270">
    <property type="entry name" value="Methyltransferase, alpha-helical capping domain"/>
    <property type="match status" value="1"/>
</dbReference>
<comment type="caution">
    <text evidence="1">The sequence shown here is derived from an EMBL/GenBank/DDBJ whole genome shotgun (WGS) entry which is preliminary data.</text>
</comment>
<dbReference type="OrthoDB" id="10308036at2759"/>
<evidence type="ECO:0000313" key="1">
    <source>
        <dbReference type="EMBL" id="PON77377.1"/>
    </source>
</evidence>
<keyword evidence="1" id="KW-0489">Methyltransferase</keyword>
<dbReference type="GO" id="GO:0008168">
    <property type="term" value="F:methyltransferase activity"/>
    <property type="evidence" value="ECO:0007669"/>
    <property type="project" value="UniProtKB-KW"/>
</dbReference>
<dbReference type="InterPro" id="IPR029063">
    <property type="entry name" value="SAM-dependent_MTases_sf"/>
</dbReference>
<sequence length="63" mass="7332">MPLYFPTTREAKKIIEEEGSFSMQMLDILVKHFGETIINELFRRLIDIVTKSMAVGELGWLFP</sequence>
<reference evidence="2" key="1">
    <citation type="submission" date="2016-06" db="EMBL/GenBank/DDBJ databases">
        <title>Parallel loss of symbiosis genes in relatives of nitrogen-fixing non-legume Parasponia.</title>
        <authorList>
            <person name="Van Velzen R."/>
            <person name="Holmer R."/>
            <person name="Bu F."/>
            <person name="Rutten L."/>
            <person name="Van Zeijl A."/>
            <person name="Liu W."/>
            <person name="Santuari L."/>
            <person name="Cao Q."/>
            <person name="Sharma T."/>
            <person name="Shen D."/>
            <person name="Roswanjaya Y."/>
            <person name="Wardhani T."/>
            <person name="Kalhor M.S."/>
            <person name="Jansen J."/>
            <person name="Van den Hoogen J."/>
            <person name="Gungor B."/>
            <person name="Hartog M."/>
            <person name="Hontelez J."/>
            <person name="Verver J."/>
            <person name="Yang W.-C."/>
            <person name="Schijlen E."/>
            <person name="Repin R."/>
            <person name="Schilthuizen M."/>
            <person name="Schranz E."/>
            <person name="Heidstra R."/>
            <person name="Miyata K."/>
            <person name="Fedorova E."/>
            <person name="Kohlen W."/>
            <person name="Bisseling T."/>
            <person name="Smit S."/>
            <person name="Geurts R."/>
        </authorList>
    </citation>
    <scope>NUCLEOTIDE SEQUENCE [LARGE SCALE GENOMIC DNA]</scope>
    <source>
        <strain evidence="2">cv. RG33-2</strain>
    </source>
</reference>
<dbReference type="Proteomes" id="UP000237000">
    <property type="component" value="Unassembled WGS sequence"/>
</dbReference>
<dbReference type="EMBL" id="JXTC01000246">
    <property type="protein sequence ID" value="PON77377.1"/>
    <property type="molecule type" value="Genomic_DNA"/>
</dbReference>
<organism evidence="1 2">
    <name type="scientific">Trema orientale</name>
    <name type="common">Charcoal tree</name>
    <name type="synonym">Celtis orientalis</name>
    <dbReference type="NCBI Taxonomy" id="63057"/>
    <lineage>
        <taxon>Eukaryota</taxon>
        <taxon>Viridiplantae</taxon>
        <taxon>Streptophyta</taxon>
        <taxon>Embryophyta</taxon>
        <taxon>Tracheophyta</taxon>
        <taxon>Spermatophyta</taxon>
        <taxon>Magnoliopsida</taxon>
        <taxon>eudicotyledons</taxon>
        <taxon>Gunneridae</taxon>
        <taxon>Pentapetalae</taxon>
        <taxon>rosids</taxon>
        <taxon>fabids</taxon>
        <taxon>Rosales</taxon>
        <taxon>Cannabaceae</taxon>
        <taxon>Trema</taxon>
    </lineage>
</organism>
<name>A0A2P5DVS0_TREOI</name>
<protein>
    <submittedName>
        <fullName evidence="1">S-adenosyl-L-methionine-dependent methyltransferase</fullName>
    </submittedName>
</protein>
<gene>
    <name evidence="1" type="ORF">TorRG33x02_240260</name>
</gene>
<evidence type="ECO:0000313" key="2">
    <source>
        <dbReference type="Proteomes" id="UP000237000"/>
    </source>
</evidence>